<evidence type="ECO:0000313" key="7">
    <source>
        <dbReference type="Proteomes" id="UP000027190"/>
    </source>
</evidence>
<dbReference type="PATRIC" id="fig|1280947.3.peg.557"/>
<dbReference type="GO" id="GO:0022857">
    <property type="term" value="F:transmembrane transporter activity"/>
    <property type="evidence" value="ECO:0007669"/>
    <property type="project" value="InterPro"/>
</dbReference>
<organism evidence="6 7">
    <name type="scientific">Hyphomonas chukchiensis</name>
    <dbReference type="NCBI Taxonomy" id="1280947"/>
    <lineage>
        <taxon>Bacteria</taxon>
        <taxon>Pseudomonadati</taxon>
        <taxon>Pseudomonadota</taxon>
        <taxon>Alphaproteobacteria</taxon>
        <taxon>Hyphomonadales</taxon>
        <taxon>Hyphomonadaceae</taxon>
        <taxon>Hyphomonas</taxon>
    </lineage>
</organism>
<feature type="domain" description="Major facilitator superfamily (MFS) profile" evidence="5">
    <location>
        <begin position="19"/>
        <end position="416"/>
    </location>
</feature>
<dbReference type="PANTHER" id="PTHR23546">
    <property type="entry name" value="TRANSPORT PROTEIN"/>
    <property type="match status" value="1"/>
</dbReference>
<keyword evidence="7" id="KW-1185">Reference proteome</keyword>
<dbReference type="Proteomes" id="UP000027190">
    <property type="component" value="Unassembled WGS sequence"/>
</dbReference>
<name>A0A062UU17_9PROT</name>
<feature type="transmembrane region" description="Helical" evidence="4">
    <location>
        <begin position="278"/>
        <end position="297"/>
    </location>
</feature>
<dbReference type="PANTHER" id="PTHR23546:SF1">
    <property type="entry name" value="MEMBRANE PROTEIN"/>
    <property type="match status" value="1"/>
</dbReference>
<feature type="transmembrane region" description="Helical" evidence="4">
    <location>
        <begin position="86"/>
        <end position="109"/>
    </location>
</feature>
<feature type="transmembrane region" description="Helical" evidence="4">
    <location>
        <begin position="54"/>
        <end position="74"/>
    </location>
</feature>
<feature type="transmembrane region" description="Helical" evidence="4">
    <location>
        <begin position="115"/>
        <end position="137"/>
    </location>
</feature>
<feature type="transmembrane region" description="Helical" evidence="4">
    <location>
        <begin position="304"/>
        <end position="322"/>
    </location>
</feature>
<feature type="transmembrane region" description="Helical" evidence="4">
    <location>
        <begin position="185"/>
        <end position="205"/>
    </location>
</feature>
<dbReference type="STRING" id="1280947.HY30_02820"/>
<dbReference type="InterPro" id="IPR011701">
    <property type="entry name" value="MFS"/>
</dbReference>
<keyword evidence="2 4" id="KW-1133">Transmembrane helix</keyword>
<evidence type="ECO:0000256" key="3">
    <source>
        <dbReference type="ARBA" id="ARBA00023136"/>
    </source>
</evidence>
<dbReference type="EMBL" id="AWFG01000001">
    <property type="protein sequence ID" value="KCZ61292.1"/>
    <property type="molecule type" value="Genomic_DNA"/>
</dbReference>
<dbReference type="RefSeq" id="WP_034736568.1">
    <property type="nucleotide sequence ID" value="NZ_AWFG01000001.1"/>
</dbReference>
<evidence type="ECO:0000256" key="4">
    <source>
        <dbReference type="SAM" id="Phobius"/>
    </source>
</evidence>
<dbReference type="PROSITE" id="PS50850">
    <property type="entry name" value="MFS"/>
    <property type="match status" value="1"/>
</dbReference>
<feature type="transmembrane region" description="Helical" evidence="4">
    <location>
        <begin position="235"/>
        <end position="258"/>
    </location>
</feature>
<sequence length="427" mass="45149">MSQTGDSLIDAPRPDRRGAFFLLFFSLMAIGAGNTMLIAAVLPPLTRELNLPDWMAASIFALSAFFWSTTSPIWGKRSNTWGRRPVAAMGLAAYGMSMTLLFVFGGLALNGVLQGSVLIFICLASSRSLFGIFSSGVNGAAQAYVADRTSKAERQSEIALITSGFSVGTVIGPAFAAALVATVGLLSPLAATAVIAFGMAAAVWFRLPEQRDPVSDATKFEDDMGGRGLWRSGPVLPFLIFAVCLSLVSGILTQVFVFSVMDKLHVEGRQAAQFTGPAFTVGALAVLMAQLVLIPRLKMKNKTLMWGGCLPLLAGAVLLIFAKDYASLILAQFFIGLGSGLARPGFSSGASLAVSPQLQGNVAGLVISANGMGFIITPFFGLFVYEYVNPHLPFIFCAGLLVFMTLFARFGLKDGVGEFIADDDESA</sequence>
<feature type="transmembrane region" description="Helical" evidence="4">
    <location>
        <begin position="358"/>
        <end position="385"/>
    </location>
</feature>
<dbReference type="Pfam" id="PF07690">
    <property type="entry name" value="MFS_1"/>
    <property type="match status" value="1"/>
</dbReference>
<evidence type="ECO:0000313" key="6">
    <source>
        <dbReference type="EMBL" id="KCZ61292.1"/>
    </source>
</evidence>
<reference evidence="6 7" key="1">
    <citation type="journal article" date="2014" name="Antonie Van Leeuwenhoek">
        <title>Hyphomonas beringensis sp. nov. and Hyphomonas chukchiensis sp. nov., isolated from surface seawater of the Bering Sea and Chukchi Sea.</title>
        <authorList>
            <person name="Li C."/>
            <person name="Lai Q."/>
            <person name="Li G."/>
            <person name="Dong C."/>
            <person name="Wang J."/>
            <person name="Liao Y."/>
            <person name="Shao Z."/>
        </authorList>
    </citation>
    <scope>NUCLEOTIDE SEQUENCE [LARGE SCALE GENOMIC DNA]</scope>
    <source>
        <strain evidence="6 7">BH-BN04-4</strain>
    </source>
</reference>
<feature type="transmembrane region" description="Helical" evidence="4">
    <location>
        <begin position="20"/>
        <end position="42"/>
    </location>
</feature>
<comment type="caution">
    <text evidence="6">The sequence shown here is derived from an EMBL/GenBank/DDBJ whole genome shotgun (WGS) entry which is preliminary data.</text>
</comment>
<evidence type="ECO:0000256" key="2">
    <source>
        <dbReference type="ARBA" id="ARBA00022989"/>
    </source>
</evidence>
<accession>A0A062UU17</accession>
<feature type="transmembrane region" description="Helical" evidence="4">
    <location>
        <begin position="158"/>
        <end position="179"/>
    </location>
</feature>
<gene>
    <name evidence="6" type="ORF">HY30_02820</name>
</gene>
<dbReference type="InterPro" id="IPR020846">
    <property type="entry name" value="MFS_dom"/>
</dbReference>
<keyword evidence="3 4" id="KW-0472">Membrane</keyword>
<dbReference type="AlphaFoldDB" id="A0A062UU17"/>
<dbReference type="Gene3D" id="1.20.1250.20">
    <property type="entry name" value="MFS general substrate transporter like domains"/>
    <property type="match status" value="1"/>
</dbReference>
<protein>
    <recommendedName>
        <fullName evidence="5">Major facilitator superfamily (MFS) profile domain-containing protein</fullName>
    </recommendedName>
</protein>
<keyword evidence="1 4" id="KW-0812">Transmembrane</keyword>
<dbReference type="eggNOG" id="COG2814">
    <property type="taxonomic scope" value="Bacteria"/>
</dbReference>
<dbReference type="InterPro" id="IPR036259">
    <property type="entry name" value="MFS_trans_sf"/>
</dbReference>
<evidence type="ECO:0000256" key="1">
    <source>
        <dbReference type="ARBA" id="ARBA00022692"/>
    </source>
</evidence>
<dbReference type="OrthoDB" id="65739at2"/>
<evidence type="ECO:0000259" key="5">
    <source>
        <dbReference type="PROSITE" id="PS50850"/>
    </source>
</evidence>
<dbReference type="SUPFAM" id="SSF103473">
    <property type="entry name" value="MFS general substrate transporter"/>
    <property type="match status" value="1"/>
</dbReference>
<proteinExistence type="predicted"/>
<feature type="transmembrane region" description="Helical" evidence="4">
    <location>
        <begin position="391"/>
        <end position="412"/>
    </location>
</feature>